<evidence type="ECO:0000256" key="3">
    <source>
        <dbReference type="ARBA" id="ARBA00023242"/>
    </source>
</evidence>
<feature type="domain" description="Neurogenic mastermind-like N-terminal" evidence="5">
    <location>
        <begin position="7"/>
        <end position="66"/>
    </location>
</feature>
<evidence type="ECO:0000259" key="5">
    <source>
        <dbReference type="SMART" id="SM01275"/>
    </source>
</evidence>
<dbReference type="InParanoid" id="K1PPD1"/>
<comment type="subcellular location">
    <subcellularLocation>
        <location evidence="1">Nucleus</location>
    </subcellularLocation>
</comment>
<proteinExistence type="inferred from homology"/>
<evidence type="ECO:0000313" key="6">
    <source>
        <dbReference type="EMBL" id="EKC18320.1"/>
    </source>
</evidence>
<feature type="region of interest" description="Disordered" evidence="4">
    <location>
        <begin position="140"/>
        <end position="175"/>
    </location>
</feature>
<feature type="region of interest" description="Disordered" evidence="4">
    <location>
        <begin position="562"/>
        <end position="634"/>
    </location>
</feature>
<evidence type="ECO:0000256" key="2">
    <source>
        <dbReference type="ARBA" id="ARBA00008081"/>
    </source>
</evidence>
<feature type="compositionally biased region" description="Polar residues" evidence="4">
    <location>
        <begin position="612"/>
        <end position="625"/>
    </location>
</feature>
<dbReference type="GO" id="GO:0045944">
    <property type="term" value="P:positive regulation of transcription by RNA polymerase II"/>
    <property type="evidence" value="ECO:0007669"/>
    <property type="project" value="InterPro"/>
</dbReference>
<feature type="region of interest" description="Disordered" evidence="4">
    <location>
        <begin position="285"/>
        <end position="387"/>
    </location>
</feature>
<dbReference type="GO" id="GO:0016607">
    <property type="term" value="C:nuclear speck"/>
    <property type="evidence" value="ECO:0007669"/>
    <property type="project" value="InterPro"/>
</dbReference>
<comment type="similarity">
    <text evidence="2">Belongs to the mastermind family.</text>
</comment>
<dbReference type="GO" id="GO:0003713">
    <property type="term" value="F:transcription coactivator activity"/>
    <property type="evidence" value="ECO:0007669"/>
    <property type="project" value="InterPro"/>
</dbReference>
<feature type="compositionally biased region" description="Polar residues" evidence="4">
    <location>
        <begin position="327"/>
        <end position="362"/>
    </location>
</feature>
<dbReference type="Gene3D" id="6.10.250.970">
    <property type="match status" value="1"/>
</dbReference>
<feature type="region of interest" description="Disordered" evidence="4">
    <location>
        <begin position="57"/>
        <end position="113"/>
    </location>
</feature>
<dbReference type="HOGENOM" id="CLU_356887_0_0_1"/>
<dbReference type="KEGG" id="crg:105338996"/>
<dbReference type="SMART" id="SM01275">
    <property type="entry name" value="MamL-1"/>
    <property type="match status" value="1"/>
</dbReference>
<keyword evidence="3" id="KW-0539">Nucleus</keyword>
<accession>K1PPD1</accession>
<dbReference type="EMBL" id="JH817423">
    <property type="protein sequence ID" value="EKC18320.1"/>
    <property type="molecule type" value="Genomic_DNA"/>
</dbReference>
<sequence>MGDFPYSKKRDVYDRLKRRFEVYRHHHRNRSDYYDNTINNIHEQQSLETLNHRQRWLDSKAKKASKQSKASRESAGNQGNLIPRLKKIGNQGDRTVPDIDEGPAAKQGNTGTTSEINFSVRIEQQDNNVKLDVHATVGSKAEPSVETTTSVKCEQKTSPEDCSNENANLSPSDNISINEEDIDYFLSMVGNNPDENLLEEINKFEKICQSKFSDDSNNSNDSKMYPLMKSPGLAGNKLESHSPIFNGNQKFPVNSPHLQNFRSPSVSMPESTLPAAETLKQLAANHQNQTQSSGSFQSYPGHHMSPDANQYPPNSGYPPNYDPPNPSHYNPNQGPYMNNNMHGHVPFNQSKSEPGLTYNGTKPLTHYQPNDPVSVQQTQQPPSSLQQLQNQVQSHFSQSSQMEITQSQHVQVSDGASRMQMSQTQQVHMRQPPQQMSISQQQSFNVPGTNMAPSNQGNQYMNEQMKMQMMQEKMRRERQAHARSLLESQRQQQQQQYMNRPPPEYKMQQSAPEGYPGSDMGPNPLQTMQNMVNQTNTMPPTQYSHIKSESASVQMPNAMMQSHQVTAMQQRVGGGHMPDMQQANHPYPIQRQQSYPGAQPHQPRPQRHPPESSFTSSIMRNQRPPNVNVGPDGLNISQPRGDWPRPMMNQQMPRQQMPPGMTQMAQVGMMQYQYANQNGMGGSSMPGMQGPPSRPMQMASMQSQPMMPQSHQMMMRQSMQMSQRMAMRGPMDSANQMPNGSNHEDIMNLLDSAGPNNNSELLDTMTVQSSDPNNDAAWLDEILGGK</sequence>
<dbReference type="GO" id="GO:0007219">
    <property type="term" value="P:Notch signaling pathway"/>
    <property type="evidence" value="ECO:0007669"/>
    <property type="project" value="InterPro"/>
</dbReference>
<gene>
    <name evidence="6" type="ORF">CGI_10013652</name>
</gene>
<reference evidence="6" key="1">
    <citation type="journal article" date="2012" name="Nature">
        <title>The oyster genome reveals stress adaptation and complexity of shell formation.</title>
        <authorList>
            <person name="Zhang G."/>
            <person name="Fang X."/>
            <person name="Guo X."/>
            <person name="Li L."/>
            <person name="Luo R."/>
            <person name="Xu F."/>
            <person name="Yang P."/>
            <person name="Zhang L."/>
            <person name="Wang X."/>
            <person name="Qi H."/>
            <person name="Xiong Z."/>
            <person name="Que H."/>
            <person name="Xie Y."/>
            <person name="Holland P.W."/>
            <person name="Paps J."/>
            <person name="Zhu Y."/>
            <person name="Wu F."/>
            <person name="Chen Y."/>
            <person name="Wang J."/>
            <person name="Peng C."/>
            <person name="Meng J."/>
            <person name="Yang L."/>
            <person name="Liu J."/>
            <person name="Wen B."/>
            <person name="Zhang N."/>
            <person name="Huang Z."/>
            <person name="Zhu Q."/>
            <person name="Feng Y."/>
            <person name="Mount A."/>
            <person name="Hedgecock D."/>
            <person name="Xu Z."/>
            <person name="Liu Y."/>
            <person name="Domazet-Loso T."/>
            <person name="Du Y."/>
            <person name="Sun X."/>
            <person name="Zhang S."/>
            <person name="Liu B."/>
            <person name="Cheng P."/>
            <person name="Jiang X."/>
            <person name="Li J."/>
            <person name="Fan D."/>
            <person name="Wang W."/>
            <person name="Fu W."/>
            <person name="Wang T."/>
            <person name="Wang B."/>
            <person name="Zhang J."/>
            <person name="Peng Z."/>
            <person name="Li Y."/>
            <person name="Li N."/>
            <person name="Wang J."/>
            <person name="Chen M."/>
            <person name="He Y."/>
            <person name="Tan F."/>
            <person name="Song X."/>
            <person name="Zheng Q."/>
            <person name="Huang R."/>
            <person name="Yang H."/>
            <person name="Du X."/>
            <person name="Chen L."/>
            <person name="Yang M."/>
            <person name="Gaffney P.M."/>
            <person name="Wang S."/>
            <person name="Luo L."/>
            <person name="She Z."/>
            <person name="Ming Y."/>
            <person name="Huang W."/>
            <person name="Zhang S."/>
            <person name="Huang B."/>
            <person name="Zhang Y."/>
            <person name="Qu T."/>
            <person name="Ni P."/>
            <person name="Miao G."/>
            <person name="Wang J."/>
            <person name="Wang Q."/>
            <person name="Steinberg C.E."/>
            <person name="Wang H."/>
            <person name="Li N."/>
            <person name="Qian L."/>
            <person name="Zhang G."/>
            <person name="Li Y."/>
            <person name="Yang H."/>
            <person name="Liu X."/>
            <person name="Wang J."/>
            <person name="Yin Y."/>
            <person name="Wang J."/>
        </authorList>
    </citation>
    <scope>NUCLEOTIDE SEQUENCE [LARGE SCALE GENOMIC DNA]</scope>
    <source>
        <strain evidence="6">05x7-T-G4-1.051#20</strain>
    </source>
</reference>
<dbReference type="OrthoDB" id="5982619at2759"/>
<protein>
    <recommendedName>
        <fullName evidence="5">Neurogenic mastermind-like N-terminal domain-containing protein</fullName>
    </recommendedName>
</protein>
<feature type="compositionally biased region" description="Polar residues" evidence="4">
    <location>
        <begin position="160"/>
        <end position="175"/>
    </location>
</feature>
<organism evidence="6">
    <name type="scientific">Magallana gigas</name>
    <name type="common">Pacific oyster</name>
    <name type="synonym">Crassostrea gigas</name>
    <dbReference type="NCBI Taxonomy" id="29159"/>
    <lineage>
        <taxon>Eukaryota</taxon>
        <taxon>Metazoa</taxon>
        <taxon>Spiralia</taxon>
        <taxon>Lophotrochozoa</taxon>
        <taxon>Mollusca</taxon>
        <taxon>Bivalvia</taxon>
        <taxon>Autobranchia</taxon>
        <taxon>Pteriomorphia</taxon>
        <taxon>Ostreida</taxon>
        <taxon>Ostreoidea</taxon>
        <taxon>Ostreidae</taxon>
        <taxon>Magallana</taxon>
    </lineage>
</organism>
<evidence type="ECO:0000256" key="4">
    <source>
        <dbReference type="SAM" id="MobiDB-lite"/>
    </source>
</evidence>
<dbReference type="InterPro" id="IPR019082">
    <property type="entry name" value="Mastermind-like_N"/>
</dbReference>
<dbReference type="InterPro" id="IPR046370">
    <property type="entry name" value="MAML_N_sf"/>
</dbReference>
<feature type="compositionally biased region" description="Polar residues" evidence="4">
    <location>
        <begin position="285"/>
        <end position="298"/>
    </location>
</feature>
<name>K1PPD1_MAGGI</name>
<dbReference type="AlphaFoldDB" id="K1PPD1"/>
<dbReference type="Pfam" id="PF09596">
    <property type="entry name" value="MamL-1"/>
    <property type="match status" value="1"/>
</dbReference>
<evidence type="ECO:0000256" key="1">
    <source>
        <dbReference type="ARBA" id="ARBA00004123"/>
    </source>
</evidence>
<feature type="region of interest" description="Disordered" evidence="4">
    <location>
        <begin position="479"/>
        <end position="521"/>
    </location>
</feature>
<feature type="compositionally biased region" description="Low complexity" evidence="4">
    <location>
        <begin position="372"/>
        <end position="387"/>
    </location>
</feature>